<dbReference type="PANTHER" id="PTHR30349">
    <property type="entry name" value="PHAGE INTEGRASE-RELATED"/>
    <property type="match status" value="1"/>
</dbReference>
<comment type="caution">
    <text evidence="7">The sequence shown here is derived from an EMBL/GenBank/DDBJ whole genome shotgun (WGS) entry which is preliminary data.</text>
</comment>
<evidence type="ECO:0000256" key="1">
    <source>
        <dbReference type="ARBA" id="ARBA00008857"/>
    </source>
</evidence>
<proteinExistence type="inferred from homology"/>
<dbReference type="EMBL" id="LFXA01000005">
    <property type="protein sequence ID" value="KNB52430.1"/>
    <property type="molecule type" value="Genomic_DNA"/>
</dbReference>
<comment type="similarity">
    <text evidence="1">Belongs to the 'phage' integrase family.</text>
</comment>
<evidence type="ECO:0000313" key="7">
    <source>
        <dbReference type="EMBL" id="KNB52430.1"/>
    </source>
</evidence>
<dbReference type="InterPro" id="IPR002104">
    <property type="entry name" value="Integrase_catalytic"/>
</dbReference>
<dbReference type="EMBL" id="LFXA01000018">
    <property type="protein sequence ID" value="KNB49020.1"/>
    <property type="molecule type" value="Genomic_DNA"/>
</dbReference>
<dbReference type="PANTHER" id="PTHR30349:SF41">
    <property type="entry name" value="INTEGRASE_RECOMBINASE PROTEIN MJ0367-RELATED"/>
    <property type="match status" value="1"/>
</dbReference>
<dbReference type="PROSITE" id="PS51898">
    <property type="entry name" value="TYR_RECOMBINASE"/>
    <property type="match status" value="1"/>
</dbReference>
<keyword evidence="3" id="KW-0233">DNA recombination</keyword>
<dbReference type="STRING" id="1678637.AC230_10745"/>
<keyword evidence="2" id="KW-0238">DNA-binding</keyword>
<feature type="domain" description="Tyr recombinase" evidence="5">
    <location>
        <begin position="159"/>
        <end position="358"/>
    </location>
</feature>
<gene>
    <name evidence="7" type="ORF">AC230_10745</name>
    <name evidence="6" type="ORF">AC230_27110</name>
</gene>
<dbReference type="SUPFAM" id="SSF56349">
    <property type="entry name" value="DNA breaking-rejoining enzymes"/>
    <property type="match status" value="1"/>
</dbReference>
<dbReference type="GO" id="GO:0006310">
    <property type="term" value="P:DNA recombination"/>
    <property type="evidence" value="ECO:0007669"/>
    <property type="project" value="UniProtKB-KW"/>
</dbReference>
<feature type="region of interest" description="Disordered" evidence="4">
    <location>
        <begin position="329"/>
        <end position="353"/>
    </location>
</feature>
<sequence>MSADGSVRWVVVDESFELHGQACSFLTGREFNTGRTYAPRVALYLSWCKEFGVAWNEPTLAQLMAFQRWLVEEPLPPRSRRPGAERRYREKGTANQITGTVTDFLRWCSLAGLGVPQTVVTMLVAPRFLRFAPAGFDPGEDGQNLQIEARRLKFRVAVPGYEWLTDEEIHQVLAVTTHARDRFLVGLLAVTGMRIGEALGLRREDMHVLPDSRLLGCQVKGPHVHVRRRVNSNNAFAKSVQPRWIPVEEDTVGLYTEYRYEREAVWQAEASDMVFVNLFRAPLGQPMRYDNAHELFQRLAKRAGFRARPHMLRHSAITRWRRNKVPRAVRQDMAGHQSPASQERYSHVSDQEKRDAVELVAARFRQGREEYRGRGGAAAPGANR</sequence>
<feature type="compositionally biased region" description="Basic and acidic residues" evidence="4">
    <location>
        <begin position="344"/>
        <end position="353"/>
    </location>
</feature>
<dbReference type="GO" id="GO:0003677">
    <property type="term" value="F:DNA binding"/>
    <property type="evidence" value="ECO:0007669"/>
    <property type="project" value="UniProtKB-KW"/>
</dbReference>
<name>A0A0K9XGC1_9ACTN</name>
<reference evidence="7" key="2">
    <citation type="submission" date="2015-07" db="EMBL/GenBank/DDBJ databases">
        <title>MeaNS - Measles Nucleotide Surveillance Program.</title>
        <authorList>
            <person name="Tran T."/>
            <person name="Druce J."/>
        </authorList>
    </citation>
    <scope>NUCLEOTIDE SEQUENCE</scope>
    <source>
        <strain evidence="7">CMAA 1322</strain>
    </source>
</reference>
<accession>A0A0K9XGC1</accession>
<dbReference type="PATRIC" id="fig|1678637.3.peg.2322"/>
<evidence type="ECO:0000256" key="2">
    <source>
        <dbReference type="ARBA" id="ARBA00023125"/>
    </source>
</evidence>
<evidence type="ECO:0000259" key="5">
    <source>
        <dbReference type="PROSITE" id="PS51898"/>
    </source>
</evidence>
<dbReference type="InterPro" id="IPR013762">
    <property type="entry name" value="Integrase-like_cat_sf"/>
</dbReference>
<keyword evidence="8" id="KW-1185">Reference proteome</keyword>
<evidence type="ECO:0000256" key="3">
    <source>
        <dbReference type="ARBA" id="ARBA00023172"/>
    </source>
</evidence>
<evidence type="ECO:0000313" key="8">
    <source>
        <dbReference type="Proteomes" id="UP000037288"/>
    </source>
</evidence>
<dbReference type="Pfam" id="PF00589">
    <property type="entry name" value="Phage_integrase"/>
    <property type="match status" value="1"/>
</dbReference>
<dbReference type="OrthoDB" id="9803188at2"/>
<organism evidence="7 8">
    <name type="scientific">Streptomyces caatingaensis</name>
    <dbReference type="NCBI Taxonomy" id="1678637"/>
    <lineage>
        <taxon>Bacteria</taxon>
        <taxon>Bacillati</taxon>
        <taxon>Actinomycetota</taxon>
        <taxon>Actinomycetes</taxon>
        <taxon>Kitasatosporales</taxon>
        <taxon>Streptomycetaceae</taxon>
        <taxon>Streptomyces</taxon>
    </lineage>
</organism>
<evidence type="ECO:0000313" key="6">
    <source>
        <dbReference type="EMBL" id="KNB49020.1"/>
    </source>
</evidence>
<reference evidence="8" key="1">
    <citation type="submission" date="2015-07" db="EMBL/GenBank/DDBJ databases">
        <title>Draft genome sequence of Streptomyces sp. CMAA 1322, a bacterium isolated from Caatinga biome, from dry forest semiarid of Brazil.</title>
        <authorList>
            <person name="Santos S.N."/>
            <person name="Gacesa R."/>
            <person name="Taketani R.G."/>
            <person name="Long P.F."/>
            <person name="Melo I.S."/>
        </authorList>
    </citation>
    <scope>NUCLEOTIDE SEQUENCE [LARGE SCALE GENOMIC DNA]</scope>
    <source>
        <strain evidence="8">CMAA 1322</strain>
    </source>
</reference>
<dbReference type="Gene3D" id="1.10.443.10">
    <property type="entry name" value="Intergrase catalytic core"/>
    <property type="match status" value="1"/>
</dbReference>
<dbReference type="AlphaFoldDB" id="A0A0K9XGC1"/>
<dbReference type="Proteomes" id="UP000037288">
    <property type="component" value="Unassembled WGS sequence"/>
</dbReference>
<dbReference type="InterPro" id="IPR011010">
    <property type="entry name" value="DNA_brk_join_enz"/>
</dbReference>
<dbReference type="InterPro" id="IPR050090">
    <property type="entry name" value="Tyrosine_recombinase_XerCD"/>
</dbReference>
<protein>
    <submittedName>
        <fullName evidence="7">Integrase</fullName>
    </submittedName>
</protein>
<evidence type="ECO:0000256" key="4">
    <source>
        <dbReference type="SAM" id="MobiDB-lite"/>
    </source>
</evidence>
<dbReference type="GO" id="GO:0015074">
    <property type="term" value="P:DNA integration"/>
    <property type="evidence" value="ECO:0007669"/>
    <property type="project" value="InterPro"/>
</dbReference>